<gene>
    <name evidence="5" type="ORF">ACFYXI_10495</name>
</gene>
<dbReference type="InterPro" id="IPR011991">
    <property type="entry name" value="ArsR-like_HTH"/>
</dbReference>
<evidence type="ECO:0000313" key="6">
    <source>
        <dbReference type="Proteomes" id="UP001602013"/>
    </source>
</evidence>
<sequence length="137" mass="14254">MVAQVPKGSPVVPVEAIVEVLKAIADPTRFQILYAVSSQERGVGELAEIVGAHVASVSQHLAKLRAAGLVSSRRDGTRIFYRAANQHVAGLMAEAGLLTGYVTGVIEPPDDGPAPPREAAAGVGWQLLPGRLRPASS</sequence>
<dbReference type="PANTHER" id="PTHR43132:SF8">
    <property type="entry name" value="HTH-TYPE TRANSCRIPTIONAL REGULATOR KMTR"/>
    <property type="match status" value="1"/>
</dbReference>
<dbReference type="InterPro" id="IPR051011">
    <property type="entry name" value="Metal_resp_trans_reg"/>
</dbReference>
<evidence type="ECO:0000313" key="5">
    <source>
        <dbReference type="EMBL" id="MFF3666011.1"/>
    </source>
</evidence>
<proteinExistence type="predicted"/>
<dbReference type="InterPro" id="IPR036388">
    <property type="entry name" value="WH-like_DNA-bd_sf"/>
</dbReference>
<dbReference type="SMART" id="SM00418">
    <property type="entry name" value="HTH_ARSR"/>
    <property type="match status" value="1"/>
</dbReference>
<evidence type="ECO:0000256" key="2">
    <source>
        <dbReference type="ARBA" id="ARBA00023125"/>
    </source>
</evidence>
<dbReference type="PROSITE" id="PS50987">
    <property type="entry name" value="HTH_ARSR_2"/>
    <property type="match status" value="1"/>
</dbReference>
<comment type="caution">
    <text evidence="5">The sequence shown here is derived from an EMBL/GenBank/DDBJ whole genome shotgun (WGS) entry which is preliminary data.</text>
</comment>
<accession>A0ABW6SM07</accession>
<keyword evidence="3" id="KW-0804">Transcription</keyword>
<protein>
    <submittedName>
        <fullName evidence="5">ArsR/SmtB family transcription factor</fullName>
    </submittedName>
</protein>
<evidence type="ECO:0000256" key="3">
    <source>
        <dbReference type="ARBA" id="ARBA00023163"/>
    </source>
</evidence>
<dbReference type="NCBIfam" id="NF033788">
    <property type="entry name" value="HTH_metalloreg"/>
    <property type="match status" value="1"/>
</dbReference>
<keyword evidence="6" id="KW-1185">Reference proteome</keyword>
<reference evidence="5 6" key="1">
    <citation type="submission" date="2024-10" db="EMBL/GenBank/DDBJ databases">
        <title>The Natural Products Discovery Center: Release of the First 8490 Sequenced Strains for Exploring Actinobacteria Biosynthetic Diversity.</title>
        <authorList>
            <person name="Kalkreuter E."/>
            <person name="Kautsar S.A."/>
            <person name="Yang D."/>
            <person name="Bader C.D."/>
            <person name="Teijaro C.N."/>
            <person name="Fluegel L."/>
            <person name="Davis C.M."/>
            <person name="Simpson J.R."/>
            <person name="Lauterbach L."/>
            <person name="Steele A.D."/>
            <person name="Gui C."/>
            <person name="Meng S."/>
            <person name="Li G."/>
            <person name="Viehrig K."/>
            <person name="Ye F."/>
            <person name="Su P."/>
            <person name="Kiefer A.F."/>
            <person name="Nichols A."/>
            <person name="Cepeda A.J."/>
            <person name="Yan W."/>
            <person name="Fan B."/>
            <person name="Jiang Y."/>
            <person name="Adhikari A."/>
            <person name="Zheng C.-J."/>
            <person name="Schuster L."/>
            <person name="Cowan T.M."/>
            <person name="Smanski M.J."/>
            <person name="Chevrette M.G."/>
            <person name="De Carvalho L.P.S."/>
            <person name="Shen B."/>
        </authorList>
    </citation>
    <scope>NUCLEOTIDE SEQUENCE [LARGE SCALE GENOMIC DNA]</scope>
    <source>
        <strain evidence="5 6">NPDC002173</strain>
    </source>
</reference>
<keyword evidence="2" id="KW-0238">DNA-binding</keyword>
<dbReference type="Gene3D" id="1.10.10.10">
    <property type="entry name" value="Winged helix-like DNA-binding domain superfamily/Winged helix DNA-binding domain"/>
    <property type="match status" value="1"/>
</dbReference>
<name>A0ABW6SM07_9ACTN</name>
<dbReference type="CDD" id="cd00090">
    <property type="entry name" value="HTH_ARSR"/>
    <property type="match status" value="1"/>
</dbReference>
<evidence type="ECO:0000259" key="4">
    <source>
        <dbReference type="PROSITE" id="PS50987"/>
    </source>
</evidence>
<dbReference type="PRINTS" id="PR00778">
    <property type="entry name" value="HTHARSR"/>
</dbReference>
<dbReference type="Pfam" id="PF01022">
    <property type="entry name" value="HTH_5"/>
    <property type="match status" value="1"/>
</dbReference>
<dbReference type="PANTHER" id="PTHR43132">
    <property type="entry name" value="ARSENICAL RESISTANCE OPERON REPRESSOR ARSR-RELATED"/>
    <property type="match status" value="1"/>
</dbReference>
<dbReference type="InterPro" id="IPR001845">
    <property type="entry name" value="HTH_ArsR_DNA-bd_dom"/>
</dbReference>
<evidence type="ECO:0000256" key="1">
    <source>
        <dbReference type="ARBA" id="ARBA00023015"/>
    </source>
</evidence>
<keyword evidence="1" id="KW-0805">Transcription regulation</keyword>
<dbReference type="Proteomes" id="UP001602013">
    <property type="component" value="Unassembled WGS sequence"/>
</dbReference>
<organism evidence="5 6">
    <name type="scientific">Microtetraspora malaysiensis</name>
    <dbReference type="NCBI Taxonomy" id="161358"/>
    <lineage>
        <taxon>Bacteria</taxon>
        <taxon>Bacillati</taxon>
        <taxon>Actinomycetota</taxon>
        <taxon>Actinomycetes</taxon>
        <taxon>Streptosporangiales</taxon>
        <taxon>Streptosporangiaceae</taxon>
        <taxon>Microtetraspora</taxon>
    </lineage>
</organism>
<dbReference type="RefSeq" id="WP_067136971.1">
    <property type="nucleotide sequence ID" value="NZ_BBYJ01000018.1"/>
</dbReference>
<dbReference type="SUPFAM" id="SSF46785">
    <property type="entry name" value="Winged helix' DNA-binding domain"/>
    <property type="match status" value="1"/>
</dbReference>
<dbReference type="InterPro" id="IPR036390">
    <property type="entry name" value="WH_DNA-bd_sf"/>
</dbReference>
<dbReference type="EMBL" id="JBIASD010000005">
    <property type="protein sequence ID" value="MFF3666011.1"/>
    <property type="molecule type" value="Genomic_DNA"/>
</dbReference>
<feature type="domain" description="HTH arsR-type" evidence="4">
    <location>
        <begin position="9"/>
        <end position="103"/>
    </location>
</feature>